<gene>
    <name evidence="3" type="ORF">BDW02DRAFT_220411</name>
</gene>
<feature type="transmembrane region" description="Helical" evidence="2">
    <location>
        <begin position="179"/>
        <end position="199"/>
    </location>
</feature>
<keyword evidence="2" id="KW-0812">Transmembrane</keyword>
<protein>
    <submittedName>
        <fullName evidence="3">Uncharacterized protein</fullName>
    </submittedName>
</protein>
<feature type="region of interest" description="Disordered" evidence="1">
    <location>
        <begin position="126"/>
        <end position="154"/>
    </location>
</feature>
<reference evidence="3" key="1">
    <citation type="submission" date="2020-01" db="EMBL/GenBank/DDBJ databases">
        <authorList>
            <consortium name="DOE Joint Genome Institute"/>
            <person name="Haridas S."/>
            <person name="Albert R."/>
            <person name="Binder M."/>
            <person name="Bloem J."/>
            <person name="Labutti K."/>
            <person name="Salamov A."/>
            <person name="Andreopoulos B."/>
            <person name="Baker S.E."/>
            <person name="Barry K."/>
            <person name="Bills G."/>
            <person name="Bluhm B.H."/>
            <person name="Cannon C."/>
            <person name="Castanera R."/>
            <person name="Culley D.E."/>
            <person name="Daum C."/>
            <person name="Ezra D."/>
            <person name="Gonzalez J.B."/>
            <person name="Henrissat B."/>
            <person name="Kuo A."/>
            <person name="Liang C."/>
            <person name="Lipzen A."/>
            <person name="Lutzoni F."/>
            <person name="Magnuson J."/>
            <person name="Mondo S."/>
            <person name="Nolan M."/>
            <person name="Ohm R."/>
            <person name="Pangilinan J."/>
            <person name="Park H.-J."/>
            <person name="Ramirez L."/>
            <person name="Alfaro M."/>
            <person name="Sun H."/>
            <person name="Tritt A."/>
            <person name="Yoshinaga Y."/>
            <person name="Zwiers L.-H."/>
            <person name="Turgeon B.G."/>
            <person name="Goodwin S.B."/>
            <person name="Spatafora J.W."/>
            <person name="Crous P.W."/>
            <person name="Grigoriev I.V."/>
        </authorList>
    </citation>
    <scope>NUCLEOTIDE SEQUENCE</scope>
    <source>
        <strain evidence="3">P77</strain>
    </source>
</reference>
<dbReference type="EMBL" id="ML975271">
    <property type="protein sequence ID" value="KAF1836591.1"/>
    <property type="molecule type" value="Genomic_DNA"/>
</dbReference>
<feature type="compositionally biased region" description="Basic and acidic residues" evidence="1">
    <location>
        <begin position="134"/>
        <end position="151"/>
    </location>
</feature>
<sequence>MAAANSYQQRQKHHLPPSPPPSPPSTRRRHRKKVDPFDELATAPIPSPSSALASESEDDPDSAVKRILFTPILFISFLISLFLVNYRDRARRAKAQSSSFSILAYLAPSSWFDPEPYQDPDNSTWGRRGTVGHVEPHDAIGPRPDRKDEPRKRKSWHLNRNIRKMAKLEIGDALEMRRCIIAGMIAVLVMGTVALWMGLKWFVGWISTFLLDAKA</sequence>
<evidence type="ECO:0000313" key="3">
    <source>
        <dbReference type="EMBL" id="KAF1836591.1"/>
    </source>
</evidence>
<accession>A0A6A5KLW1</accession>
<organism evidence="3 4">
    <name type="scientific">Decorospora gaudefroyi</name>
    <dbReference type="NCBI Taxonomy" id="184978"/>
    <lineage>
        <taxon>Eukaryota</taxon>
        <taxon>Fungi</taxon>
        <taxon>Dikarya</taxon>
        <taxon>Ascomycota</taxon>
        <taxon>Pezizomycotina</taxon>
        <taxon>Dothideomycetes</taxon>
        <taxon>Pleosporomycetidae</taxon>
        <taxon>Pleosporales</taxon>
        <taxon>Pleosporineae</taxon>
        <taxon>Pleosporaceae</taxon>
        <taxon>Decorospora</taxon>
    </lineage>
</organism>
<dbReference type="Proteomes" id="UP000800040">
    <property type="component" value="Unassembled WGS sequence"/>
</dbReference>
<evidence type="ECO:0000256" key="2">
    <source>
        <dbReference type="SAM" id="Phobius"/>
    </source>
</evidence>
<evidence type="ECO:0000313" key="4">
    <source>
        <dbReference type="Proteomes" id="UP000800040"/>
    </source>
</evidence>
<name>A0A6A5KLW1_9PLEO</name>
<keyword evidence="4" id="KW-1185">Reference proteome</keyword>
<dbReference type="AlphaFoldDB" id="A0A6A5KLW1"/>
<feature type="region of interest" description="Disordered" evidence="1">
    <location>
        <begin position="1"/>
        <end position="57"/>
    </location>
</feature>
<dbReference type="OrthoDB" id="4156595at2759"/>
<keyword evidence="2" id="KW-1133">Transmembrane helix</keyword>
<keyword evidence="2" id="KW-0472">Membrane</keyword>
<feature type="transmembrane region" description="Helical" evidence="2">
    <location>
        <begin position="67"/>
        <end position="86"/>
    </location>
</feature>
<proteinExistence type="predicted"/>
<evidence type="ECO:0000256" key="1">
    <source>
        <dbReference type="SAM" id="MobiDB-lite"/>
    </source>
</evidence>